<comment type="similarity">
    <text evidence="1">Belongs to the FemABX family.</text>
</comment>
<keyword evidence="4" id="KW-0573">Peptidoglycan synthesis</keyword>
<dbReference type="InterPro" id="IPR050644">
    <property type="entry name" value="PG_Glycine_Bridge_Synth"/>
</dbReference>
<gene>
    <name evidence="8" type="ORF">METZ01_LOCUS81822</name>
</gene>
<accession>A0A381UMV4</accession>
<evidence type="ECO:0000313" key="8">
    <source>
        <dbReference type="EMBL" id="SVA28968.1"/>
    </source>
</evidence>
<dbReference type="PROSITE" id="PS51191">
    <property type="entry name" value="FEMABX"/>
    <property type="match status" value="1"/>
</dbReference>
<keyword evidence="2" id="KW-0808">Transferase</keyword>
<dbReference type="InterPro" id="IPR003447">
    <property type="entry name" value="FEMABX"/>
</dbReference>
<feature type="domain" description="BioF2-like acetyltransferase" evidence="7">
    <location>
        <begin position="183"/>
        <end position="296"/>
    </location>
</feature>
<dbReference type="PANTHER" id="PTHR36174:SF1">
    <property type="entry name" value="LIPID II:GLYCINE GLYCYLTRANSFERASE"/>
    <property type="match status" value="1"/>
</dbReference>
<evidence type="ECO:0000256" key="1">
    <source>
        <dbReference type="ARBA" id="ARBA00009943"/>
    </source>
</evidence>
<feature type="non-terminal residue" evidence="8">
    <location>
        <position position="297"/>
    </location>
</feature>
<dbReference type="Pfam" id="PF13480">
    <property type="entry name" value="Acetyltransf_6"/>
    <property type="match status" value="1"/>
</dbReference>
<evidence type="ECO:0000256" key="5">
    <source>
        <dbReference type="ARBA" id="ARBA00023315"/>
    </source>
</evidence>
<evidence type="ECO:0000256" key="3">
    <source>
        <dbReference type="ARBA" id="ARBA00022960"/>
    </source>
</evidence>
<protein>
    <recommendedName>
        <fullName evidence="7">BioF2-like acetyltransferase domain-containing protein</fullName>
    </recommendedName>
</protein>
<dbReference type="EMBL" id="UINC01006675">
    <property type="protein sequence ID" value="SVA28968.1"/>
    <property type="molecule type" value="Genomic_DNA"/>
</dbReference>
<dbReference type="GO" id="GO:0009252">
    <property type="term" value="P:peptidoglycan biosynthetic process"/>
    <property type="evidence" value="ECO:0007669"/>
    <property type="project" value="UniProtKB-KW"/>
</dbReference>
<dbReference type="PANTHER" id="PTHR36174">
    <property type="entry name" value="LIPID II:GLYCINE GLYCYLTRANSFERASE"/>
    <property type="match status" value="1"/>
</dbReference>
<dbReference type="GO" id="GO:0008360">
    <property type="term" value="P:regulation of cell shape"/>
    <property type="evidence" value="ECO:0007669"/>
    <property type="project" value="UniProtKB-KW"/>
</dbReference>
<dbReference type="InterPro" id="IPR016181">
    <property type="entry name" value="Acyl_CoA_acyltransferase"/>
</dbReference>
<proteinExistence type="inferred from homology"/>
<sequence>MITAEFTQQVDADAWNARVRQFAGGSIFQTTYWASYFSAYLGARPHYLILRETNEIVGQLLMLEMLRGHESFLGSVTSLAGSLGAPFLRVLTWREGPLLAESSHQDEILLASLQGIERLAIDRVITGIDEVSLPIGQSSNGLRAMLLAGGFQSHQRATVRIDVRPPLEHLWAGLKQGVARTPVRKSAKQGLALQHVNSLEELREFYQLVTEWRKEEGFPSYRFERYKEMFMNMRSHCEFFLVKQAECIVAGAGVIHFNGQAHILTPVMSSVARRERVYAGDFLYWEMIRWCHENGFS</sequence>
<organism evidence="8">
    <name type="scientific">marine metagenome</name>
    <dbReference type="NCBI Taxonomy" id="408172"/>
    <lineage>
        <taxon>unclassified sequences</taxon>
        <taxon>metagenomes</taxon>
        <taxon>ecological metagenomes</taxon>
    </lineage>
</organism>
<dbReference type="Gene3D" id="3.40.630.30">
    <property type="match status" value="2"/>
</dbReference>
<evidence type="ECO:0000256" key="4">
    <source>
        <dbReference type="ARBA" id="ARBA00022984"/>
    </source>
</evidence>
<keyword evidence="3" id="KW-0133">Cell shape</keyword>
<keyword evidence="5" id="KW-0012">Acyltransferase</keyword>
<name>A0A381UMV4_9ZZZZ</name>
<dbReference type="GO" id="GO:0071555">
    <property type="term" value="P:cell wall organization"/>
    <property type="evidence" value="ECO:0007669"/>
    <property type="project" value="UniProtKB-KW"/>
</dbReference>
<dbReference type="SUPFAM" id="SSF55729">
    <property type="entry name" value="Acyl-CoA N-acyltransferases (Nat)"/>
    <property type="match status" value="2"/>
</dbReference>
<dbReference type="InterPro" id="IPR038740">
    <property type="entry name" value="BioF2-like_GNAT_dom"/>
</dbReference>
<dbReference type="AlphaFoldDB" id="A0A381UMV4"/>
<evidence type="ECO:0000259" key="7">
    <source>
        <dbReference type="Pfam" id="PF13480"/>
    </source>
</evidence>
<keyword evidence="6" id="KW-0961">Cell wall biogenesis/degradation</keyword>
<evidence type="ECO:0000256" key="6">
    <source>
        <dbReference type="ARBA" id="ARBA00023316"/>
    </source>
</evidence>
<reference evidence="8" key="1">
    <citation type="submission" date="2018-05" db="EMBL/GenBank/DDBJ databases">
        <authorList>
            <person name="Lanie J.A."/>
            <person name="Ng W.-L."/>
            <person name="Kazmierczak K.M."/>
            <person name="Andrzejewski T.M."/>
            <person name="Davidsen T.M."/>
            <person name="Wayne K.J."/>
            <person name="Tettelin H."/>
            <person name="Glass J.I."/>
            <person name="Rusch D."/>
            <person name="Podicherti R."/>
            <person name="Tsui H.-C.T."/>
            <person name="Winkler M.E."/>
        </authorList>
    </citation>
    <scope>NUCLEOTIDE SEQUENCE</scope>
</reference>
<dbReference type="GO" id="GO:0016755">
    <property type="term" value="F:aminoacyltransferase activity"/>
    <property type="evidence" value="ECO:0007669"/>
    <property type="project" value="InterPro"/>
</dbReference>
<evidence type="ECO:0000256" key="2">
    <source>
        <dbReference type="ARBA" id="ARBA00022679"/>
    </source>
</evidence>